<evidence type="ECO:0000256" key="2">
    <source>
        <dbReference type="ARBA" id="ARBA00012720"/>
    </source>
</evidence>
<dbReference type="SUPFAM" id="SSF81624">
    <property type="entry name" value="N-terminal domain of MutM-like DNA repair proteins"/>
    <property type="match status" value="1"/>
</dbReference>
<dbReference type="SMART" id="SM00898">
    <property type="entry name" value="Fapy_DNA_glyco"/>
    <property type="match status" value="1"/>
</dbReference>
<accession>A0ABY5PI30</accession>
<keyword evidence="9" id="KW-0326">Glycosidase</keyword>
<evidence type="ECO:0000259" key="10">
    <source>
        <dbReference type="PROSITE" id="PS51068"/>
    </source>
</evidence>
<organism evidence="11 12">
    <name type="scientific">Svornostia abyssi</name>
    <dbReference type="NCBI Taxonomy" id="2898438"/>
    <lineage>
        <taxon>Bacteria</taxon>
        <taxon>Bacillati</taxon>
        <taxon>Actinomycetota</taxon>
        <taxon>Thermoleophilia</taxon>
        <taxon>Solirubrobacterales</taxon>
        <taxon>Baekduiaceae</taxon>
        <taxon>Svornostia</taxon>
    </lineage>
</organism>
<evidence type="ECO:0000256" key="9">
    <source>
        <dbReference type="ARBA" id="ARBA00023295"/>
    </source>
</evidence>
<evidence type="ECO:0000313" key="11">
    <source>
        <dbReference type="EMBL" id="UUY04328.1"/>
    </source>
</evidence>
<dbReference type="Gene3D" id="3.20.190.10">
    <property type="entry name" value="MutM-like, N-terminal"/>
    <property type="match status" value="1"/>
</dbReference>
<evidence type="ECO:0000256" key="1">
    <source>
        <dbReference type="ARBA" id="ARBA00009409"/>
    </source>
</evidence>
<dbReference type="InterPro" id="IPR035937">
    <property type="entry name" value="FPG_N"/>
</dbReference>
<keyword evidence="3" id="KW-0227">DNA damage</keyword>
<dbReference type="EMBL" id="CP088295">
    <property type="protein sequence ID" value="UUY04328.1"/>
    <property type="molecule type" value="Genomic_DNA"/>
</dbReference>
<dbReference type="InterPro" id="IPR012319">
    <property type="entry name" value="FPG_cat"/>
</dbReference>
<evidence type="ECO:0000313" key="12">
    <source>
        <dbReference type="Proteomes" id="UP001058860"/>
    </source>
</evidence>
<dbReference type="Gene3D" id="1.10.8.50">
    <property type="match status" value="1"/>
</dbReference>
<evidence type="ECO:0000256" key="5">
    <source>
        <dbReference type="ARBA" id="ARBA00023125"/>
    </source>
</evidence>
<evidence type="ECO:0000256" key="4">
    <source>
        <dbReference type="ARBA" id="ARBA00022801"/>
    </source>
</evidence>
<dbReference type="SMART" id="SM01232">
    <property type="entry name" value="H2TH"/>
    <property type="match status" value="1"/>
</dbReference>
<keyword evidence="12" id="KW-1185">Reference proteome</keyword>
<keyword evidence="7" id="KW-0456">Lyase</keyword>
<keyword evidence="4" id="KW-0378">Hydrolase</keyword>
<keyword evidence="6" id="KW-0234">DNA repair</keyword>
<dbReference type="PANTHER" id="PTHR42697">
    <property type="entry name" value="ENDONUCLEASE 8"/>
    <property type="match status" value="1"/>
</dbReference>
<dbReference type="Pfam" id="PF01149">
    <property type="entry name" value="Fapy_DNA_glyco"/>
    <property type="match status" value="1"/>
</dbReference>
<dbReference type="Proteomes" id="UP001058860">
    <property type="component" value="Chromosome"/>
</dbReference>
<sequence length="280" mass="31738">MPEGDTIHYAANRIRPLLEGLVPEFDLVHRRFAADRWPERLAGRAVTAVDARGKHLFVRFEGGLVLHSHLRMTGAWGTYTGDQRWHRARRRAWLALRTDRGEVVQFDGPVLELMTEARARTDRRIAGLGPDIISDDFDEEIALRRLRSDDPTRTFGDALLDQRTVAGIGNIWKCESCFDARIDPWRRAADVGDDEVRAVLRAARPRMRNSAAHGHRVEPHHVYGLDGRPCTRCGTIVRRRGQGGRQPPDVLVHGVPAVSLALTDSSRRPARQRIETWRPP</sequence>
<dbReference type="PROSITE" id="PS51068">
    <property type="entry name" value="FPG_CAT"/>
    <property type="match status" value="1"/>
</dbReference>
<dbReference type="SUPFAM" id="SSF46946">
    <property type="entry name" value="S13-like H2TH domain"/>
    <property type="match status" value="1"/>
</dbReference>
<dbReference type="InterPro" id="IPR010979">
    <property type="entry name" value="Ribosomal_uS13-like_H2TH"/>
</dbReference>
<dbReference type="RefSeq" id="WP_353864812.1">
    <property type="nucleotide sequence ID" value="NZ_CP088295.1"/>
</dbReference>
<reference evidence="12" key="1">
    <citation type="submission" date="2021-11" db="EMBL/GenBank/DDBJ databases">
        <title>Cultivation dependent microbiological survey of springs from the worlds oldest radium mine currently devoted to the extraction of radon-saturated water.</title>
        <authorList>
            <person name="Kapinusova G."/>
            <person name="Smrhova T."/>
            <person name="Strejcek M."/>
            <person name="Suman J."/>
            <person name="Jani K."/>
            <person name="Pajer P."/>
            <person name="Uhlik O."/>
        </authorList>
    </citation>
    <scope>NUCLEOTIDE SEQUENCE [LARGE SCALE GENOMIC DNA]</scope>
    <source>
        <strain evidence="12">J379</strain>
    </source>
</reference>
<dbReference type="Pfam" id="PF06831">
    <property type="entry name" value="H2TH"/>
    <property type="match status" value="1"/>
</dbReference>
<name>A0ABY5PI30_9ACTN</name>
<evidence type="ECO:0000256" key="8">
    <source>
        <dbReference type="ARBA" id="ARBA00023268"/>
    </source>
</evidence>
<keyword evidence="5" id="KW-0238">DNA-binding</keyword>
<dbReference type="EC" id="4.2.99.18" evidence="2"/>
<dbReference type="PANTHER" id="PTHR42697:SF1">
    <property type="entry name" value="ENDONUCLEASE 8"/>
    <property type="match status" value="1"/>
</dbReference>
<evidence type="ECO:0000256" key="7">
    <source>
        <dbReference type="ARBA" id="ARBA00023239"/>
    </source>
</evidence>
<evidence type="ECO:0000256" key="6">
    <source>
        <dbReference type="ARBA" id="ARBA00023204"/>
    </source>
</evidence>
<evidence type="ECO:0000256" key="3">
    <source>
        <dbReference type="ARBA" id="ARBA00022763"/>
    </source>
</evidence>
<feature type="domain" description="Formamidopyrimidine-DNA glycosylase catalytic" evidence="10">
    <location>
        <begin position="2"/>
        <end position="92"/>
    </location>
</feature>
<comment type="similarity">
    <text evidence="1">Belongs to the FPG family.</text>
</comment>
<proteinExistence type="inferred from homology"/>
<protein>
    <recommendedName>
        <fullName evidence="2">DNA-(apurinic or apyrimidinic site) lyase</fullName>
        <ecNumber evidence="2">4.2.99.18</ecNumber>
    </recommendedName>
</protein>
<gene>
    <name evidence="11" type="ORF">LRS13_01995</name>
</gene>
<keyword evidence="8" id="KW-0511">Multifunctional enzyme</keyword>
<dbReference type="InterPro" id="IPR015886">
    <property type="entry name" value="H2TH_FPG"/>
</dbReference>